<organism evidence="2">
    <name type="scientific">marine sediment metagenome</name>
    <dbReference type="NCBI Taxonomy" id="412755"/>
    <lineage>
        <taxon>unclassified sequences</taxon>
        <taxon>metagenomes</taxon>
        <taxon>ecological metagenomes</taxon>
    </lineage>
</organism>
<name>A0A0F9GFV9_9ZZZZ</name>
<dbReference type="GO" id="GO:0016887">
    <property type="term" value="F:ATP hydrolysis activity"/>
    <property type="evidence" value="ECO:0007669"/>
    <property type="project" value="InterPro"/>
</dbReference>
<evidence type="ECO:0000313" key="2">
    <source>
        <dbReference type="EMBL" id="KKL97724.1"/>
    </source>
</evidence>
<gene>
    <name evidence="2" type="ORF">LCGC14_1831540</name>
</gene>
<dbReference type="Pfam" id="PF13476">
    <property type="entry name" value="AAA_23"/>
    <property type="match status" value="1"/>
</dbReference>
<feature type="domain" description="Rad50/SbcC-type AAA" evidence="1">
    <location>
        <begin position="15"/>
        <end position="61"/>
    </location>
</feature>
<evidence type="ECO:0000259" key="1">
    <source>
        <dbReference type="Pfam" id="PF13476"/>
    </source>
</evidence>
<comment type="caution">
    <text evidence="2">The sequence shown here is derived from an EMBL/GenBank/DDBJ whole genome shotgun (WGS) entry which is preliminary data.</text>
</comment>
<dbReference type="InterPro" id="IPR038729">
    <property type="entry name" value="Rad50/SbcC_AAA"/>
</dbReference>
<dbReference type="InterPro" id="IPR027417">
    <property type="entry name" value="P-loop_NTPase"/>
</dbReference>
<reference evidence="2" key="1">
    <citation type="journal article" date="2015" name="Nature">
        <title>Complex archaea that bridge the gap between prokaryotes and eukaryotes.</title>
        <authorList>
            <person name="Spang A."/>
            <person name="Saw J.H."/>
            <person name="Jorgensen S.L."/>
            <person name="Zaremba-Niedzwiedzka K."/>
            <person name="Martijn J."/>
            <person name="Lind A.E."/>
            <person name="van Eijk R."/>
            <person name="Schleper C."/>
            <person name="Guy L."/>
            <person name="Ettema T.J."/>
        </authorList>
    </citation>
    <scope>NUCLEOTIDE SEQUENCE</scope>
</reference>
<feature type="non-terminal residue" evidence="2">
    <location>
        <position position="108"/>
    </location>
</feature>
<dbReference type="Gene3D" id="3.40.50.300">
    <property type="entry name" value="P-loop containing nucleotide triphosphate hydrolases"/>
    <property type="match status" value="1"/>
</dbReference>
<dbReference type="AlphaFoldDB" id="A0A0F9GFV9"/>
<dbReference type="EMBL" id="LAZR01018098">
    <property type="protein sequence ID" value="KKL97724.1"/>
    <property type="molecule type" value="Genomic_DNA"/>
</dbReference>
<sequence length="108" mass="12291">MSSVSEKNLRLVSVNIKNIEGLTTNLKFKSNLVIIYGYNRTGKTIFIKTLKYAFKGFRGQKIKLKEILGDKAASSILLVFEFSGRLYRIVREINSSEEYITFSEAQAT</sequence>
<proteinExistence type="predicted"/>
<protein>
    <recommendedName>
        <fullName evidence="1">Rad50/SbcC-type AAA domain-containing protein</fullName>
    </recommendedName>
</protein>
<accession>A0A0F9GFV9</accession>
<dbReference type="SUPFAM" id="SSF52540">
    <property type="entry name" value="P-loop containing nucleoside triphosphate hydrolases"/>
    <property type="match status" value="1"/>
</dbReference>
<dbReference type="GO" id="GO:0006302">
    <property type="term" value="P:double-strand break repair"/>
    <property type="evidence" value="ECO:0007669"/>
    <property type="project" value="InterPro"/>
</dbReference>